<dbReference type="FunFam" id="3.40.1180.10:FF:000001">
    <property type="entry name" value="(2E,6E)-farnesyl-diphosphate-specific ditrans,polycis-undecaprenyl-diphosphate synthase"/>
    <property type="match status" value="1"/>
</dbReference>
<feature type="binding site" evidence="2">
    <location>
        <position position="25"/>
    </location>
    <ligand>
        <name>substrate</name>
    </ligand>
</feature>
<dbReference type="HAMAP" id="MF_01139">
    <property type="entry name" value="ISPT"/>
    <property type="match status" value="1"/>
</dbReference>
<dbReference type="Proteomes" id="UP000215559">
    <property type="component" value="Unassembled WGS sequence"/>
</dbReference>
<dbReference type="InterPro" id="IPR001441">
    <property type="entry name" value="UPP_synth-like"/>
</dbReference>
<keyword evidence="2" id="KW-0479">Metal-binding</keyword>
<dbReference type="PANTHER" id="PTHR10291">
    <property type="entry name" value="DEHYDRODOLICHYL DIPHOSPHATE SYNTHASE FAMILY MEMBER"/>
    <property type="match status" value="1"/>
</dbReference>
<reference evidence="3 4" key="1">
    <citation type="submission" date="2017-07" db="EMBL/GenBank/DDBJ databases">
        <title>Recovery of genomes from metagenomes via a dereplication, aggregation, and scoring strategy.</title>
        <authorList>
            <person name="Sieber C.M."/>
            <person name="Probst A.J."/>
            <person name="Sharrar A."/>
            <person name="Thomas B.C."/>
            <person name="Hess M."/>
            <person name="Tringe S.G."/>
            <person name="Banfield J.F."/>
        </authorList>
    </citation>
    <scope>NUCLEOTIDE SEQUENCE [LARGE SCALE GENOMIC DNA]</scope>
    <source>
        <strain evidence="3">JGI_Cruoil_03_51_56</strain>
    </source>
</reference>
<name>A0A235BSE1_UNCW3</name>
<dbReference type="Gene3D" id="3.40.1180.10">
    <property type="entry name" value="Decaprenyl diphosphate synthase-like"/>
    <property type="match status" value="1"/>
</dbReference>
<feature type="active site" evidence="2">
    <location>
        <position position="12"/>
    </location>
</feature>
<feature type="binding site" evidence="2">
    <location>
        <position position="63"/>
    </location>
    <ligand>
        <name>substrate</name>
    </ligand>
</feature>
<keyword evidence="1 2" id="KW-0808">Transferase</keyword>
<dbReference type="GO" id="GO:0016094">
    <property type="term" value="P:polyprenol biosynthetic process"/>
    <property type="evidence" value="ECO:0007669"/>
    <property type="project" value="TreeGrafter"/>
</dbReference>
<dbReference type="PANTHER" id="PTHR10291:SF0">
    <property type="entry name" value="DEHYDRODOLICHYL DIPHOSPHATE SYNTHASE 2"/>
    <property type="match status" value="1"/>
</dbReference>
<feature type="binding site" evidence="2">
    <location>
        <begin position="180"/>
        <end position="182"/>
    </location>
    <ligand>
        <name>substrate</name>
    </ligand>
</feature>
<dbReference type="PROSITE" id="PS01066">
    <property type="entry name" value="UPP_SYNTHASE"/>
    <property type="match status" value="1"/>
</dbReference>
<protein>
    <recommendedName>
        <fullName evidence="2">Isoprenyl transferase</fullName>
        <ecNumber evidence="2">2.5.1.-</ecNumber>
    </recommendedName>
</protein>
<dbReference type="EC" id="2.5.1.-" evidence="2"/>
<dbReference type="InterPro" id="IPR018520">
    <property type="entry name" value="UPP_synth-like_CS"/>
</dbReference>
<comment type="subunit">
    <text evidence="2">Homodimer.</text>
</comment>
<dbReference type="Pfam" id="PF01255">
    <property type="entry name" value="Prenyltransf"/>
    <property type="match status" value="1"/>
</dbReference>
<evidence type="ECO:0000313" key="3">
    <source>
        <dbReference type="EMBL" id="OYD15116.1"/>
    </source>
</evidence>
<dbReference type="GO" id="GO:0045547">
    <property type="term" value="F:ditrans,polycis-polyprenyl diphosphate synthase [(2E,6E)-farnesyl diphosphate specific] activity"/>
    <property type="evidence" value="ECO:0007669"/>
    <property type="project" value="TreeGrafter"/>
</dbReference>
<gene>
    <name evidence="3" type="primary">uppS</name>
    <name evidence="3" type="ORF">CH330_06630</name>
</gene>
<sequence>MKIPAHIAAIMDGNGRWAHRHSLPRALGHQQGVKALHEAVRTCGDIGVKYLTVYAFSTENWHRPRKEITGLLNLMASSIDAEHLGLMKNNVRVHTIGHASDLPDKVRTKFQKLVSDTAQNTGLTFTLAISYGGRAEILDAFRKAMNQKKIPESEQDIAAMLYDPSLPDPDLLIRTGGEKRISNFLLWQLAYTELYFTDTLWPDFDKKELLAAIEEFGHRQRRFGRI</sequence>
<dbReference type="AlphaFoldDB" id="A0A235BSE1"/>
<dbReference type="NCBIfam" id="TIGR00055">
    <property type="entry name" value="uppS"/>
    <property type="match status" value="1"/>
</dbReference>
<dbReference type="InterPro" id="IPR036424">
    <property type="entry name" value="UPP_synth-like_sf"/>
</dbReference>
<keyword evidence="2" id="KW-0460">Magnesium</keyword>
<proteinExistence type="inferred from homology"/>
<dbReference type="EMBL" id="NOZP01000122">
    <property type="protein sequence ID" value="OYD15116.1"/>
    <property type="molecule type" value="Genomic_DNA"/>
</dbReference>
<feature type="binding site" evidence="2">
    <location>
        <position position="12"/>
    </location>
    <ligand>
        <name>Mg(2+)</name>
        <dbReference type="ChEBI" id="CHEBI:18420"/>
    </ligand>
</feature>
<organism evidence="3 4">
    <name type="scientific">candidate division WOR-3 bacterium JGI_Cruoil_03_51_56</name>
    <dbReference type="NCBI Taxonomy" id="1973747"/>
    <lineage>
        <taxon>Bacteria</taxon>
        <taxon>Bacteria division WOR-3</taxon>
    </lineage>
</organism>
<evidence type="ECO:0000313" key="4">
    <source>
        <dbReference type="Proteomes" id="UP000215559"/>
    </source>
</evidence>
<feature type="binding site" evidence="2">
    <location>
        <position position="193"/>
    </location>
    <ligand>
        <name>Mg(2+)</name>
        <dbReference type="ChEBI" id="CHEBI:18420"/>
    </ligand>
</feature>
<feature type="binding site" evidence="2">
    <location>
        <position position="29"/>
    </location>
    <ligand>
        <name>substrate</name>
    </ligand>
</feature>
<comment type="caution">
    <text evidence="3">The sequence shown here is derived from an EMBL/GenBank/DDBJ whole genome shotgun (WGS) entry which is preliminary data.</text>
</comment>
<evidence type="ECO:0000256" key="1">
    <source>
        <dbReference type="ARBA" id="ARBA00022679"/>
    </source>
</evidence>
<feature type="binding site" evidence="2">
    <location>
        <begin position="13"/>
        <end position="16"/>
    </location>
    <ligand>
        <name>substrate</name>
    </ligand>
</feature>
<dbReference type="GO" id="GO:0000287">
    <property type="term" value="F:magnesium ion binding"/>
    <property type="evidence" value="ECO:0007669"/>
    <property type="project" value="UniProtKB-UniRule"/>
</dbReference>
<dbReference type="SUPFAM" id="SSF64005">
    <property type="entry name" value="Undecaprenyl diphosphate synthase"/>
    <property type="match status" value="1"/>
</dbReference>
<comment type="function">
    <text evidence="2">Catalyzes the condensation of isopentenyl diphosphate (IPP) with allylic pyrophosphates generating different type of terpenoids.</text>
</comment>
<evidence type="ECO:0000256" key="2">
    <source>
        <dbReference type="HAMAP-Rule" id="MF_01139"/>
    </source>
</evidence>
<comment type="similarity">
    <text evidence="2">Belongs to the UPP synthase family.</text>
</comment>
<dbReference type="CDD" id="cd00475">
    <property type="entry name" value="Cis_IPPS"/>
    <property type="match status" value="1"/>
</dbReference>
<feature type="active site" description="Proton acceptor" evidence="2">
    <location>
        <position position="60"/>
    </location>
</feature>
<feature type="binding site" evidence="2">
    <location>
        <position position="174"/>
    </location>
    <ligand>
        <name>substrate</name>
    </ligand>
</feature>
<feature type="binding site" evidence="2">
    <location>
        <begin position="57"/>
        <end position="59"/>
    </location>
    <ligand>
        <name>substrate</name>
    </ligand>
</feature>
<accession>A0A235BSE1</accession>
<feature type="binding site" evidence="2">
    <location>
        <position position="17"/>
    </location>
    <ligand>
        <name>substrate</name>
    </ligand>
</feature>
<feature type="binding site" evidence="2">
    <location>
        <position position="61"/>
    </location>
    <ligand>
        <name>substrate</name>
    </ligand>
</feature>
<comment type="cofactor">
    <cofactor evidence="2">
        <name>Mg(2+)</name>
        <dbReference type="ChEBI" id="CHEBI:18420"/>
    </cofactor>
    <text evidence="2">Binds 2 magnesium ions per subunit.</text>
</comment>